<organism evidence="1 2">
    <name type="scientific">Lipomyces kononenkoae</name>
    <name type="common">Yeast</name>
    <dbReference type="NCBI Taxonomy" id="34357"/>
    <lineage>
        <taxon>Eukaryota</taxon>
        <taxon>Fungi</taxon>
        <taxon>Dikarya</taxon>
        <taxon>Ascomycota</taxon>
        <taxon>Saccharomycotina</taxon>
        <taxon>Lipomycetes</taxon>
        <taxon>Lipomycetales</taxon>
        <taxon>Lipomycetaceae</taxon>
        <taxon>Lipomyces</taxon>
    </lineage>
</organism>
<name>A0ACC3T8I1_LIPKO</name>
<dbReference type="Proteomes" id="UP001433508">
    <property type="component" value="Unassembled WGS sequence"/>
</dbReference>
<reference evidence="2" key="1">
    <citation type="journal article" date="2024" name="Front. Bioeng. Biotechnol.">
        <title>Genome-scale model development and genomic sequencing of the oleaginous clade Lipomyces.</title>
        <authorList>
            <person name="Czajka J.J."/>
            <person name="Han Y."/>
            <person name="Kim J."/>
            <person name="Mondo S.J."/>
            <person name="Hofstad B.A."/>
            <person name="Robles A."/>
            <person name="Haridas S."/>
            <person name="Riley R."/>
            <person name="LaButti K."/>
            <person name="Pangilinan J."/>
            <person name="Andreopoulos W."/>
            <person name="Lipzen A."/>
            <person name="Yan J."/>
            <person name="Wang M."/>
            <person name="Ng V."/>
            <person name="Grigoriev I.V."/>
            <person name="Spatafora J.W."/>
            <person name="Magnuson J.K."/>
            <person name="Baker S.E."/>
            <person name="Pomraning K.R."/>
        </authorList>
    </citation>
    <scope>NUCLEOTIDE SEQUENCE [LARGE SCALE GENOMIC DNA]</scope>
    <source>
        <strain evidence="2">CBS 7786</strain>
    </source>
</reference>
<dbReference type="EMBL" id="MU971341">
    <property type="protein sequence ID" value="KAK9240227.1"/>
    <property type="molecule type" value="Genomic_DNA"/>
</dbReference>
<evidence type="ECO:0000313" key="1">
    <source>
        <dbReference type="EMBL" id="KAK9240227.1"/>
    </source>
</evidence>
<accession>A0ACC3T8I1</accession>
<protein>
    <submittedName>
        <fullName evidence="1">Uncharacterized protein</fullName>
    </submittedName>
</protein>
<evidence type="ECO:0000313" key="2">
    <source>
        <dbReference type="Proteomes" id="UP001433508"/>
    </source>
</evidence>
<sequence>MSCLYWTESISTKNIDFLLLWLTISTGVIDATTYPFFNVFVSNMTGNVTFLALAVAQMHLRSISAPNSVVALVGFCVGVLLSGQLGHIFGHESRWWLFTTLMVQTLLVVLSVILTSTITFEADSPKVLGLIVPLALSYGAQSATSRGLGIAEIPTVNITGAMIDLFLDKNGLAPANRPRNRRAAFIVLLFAGAVVGGVTARMVNPSTALALAAAEKFVAAVAVLFIPANA</sequence>
<comment type="caution">
    <text evidence="1">The sequence shown here is derived from an EMBL/GenBank/DDBJ whole genome shotgun (WGS) entry which is preliminary data.</text>
</comment>
<proteinExistence type="predicted"/>
<keyword evidence="2" id="KW-1185">Reference proteome</keyword>
<gene>
    <name evidence="1" type="ORF">V1525DRAFT_337874</name>
</gene>